<dbReference type="RefSeq" id="WP_281291083.1">
    <property type="nucleotide sequence ID" value="NZ_LR213780.1"/>
</dbReference>
<keyword evidence="3" id="KW-1185">Reference proteome</keyword>
<sequence>MPKYSLSLVDGFFGGGAQDFAEKGTWTVVCSMGQILMLVFILS</sequence>
<keyword evidence="1" id="KW-1133">Transmembrane helix</keyword>
<keyword evidence="1" id="KW-0472">Membrane</keyword>
<evidence type="ECO:0000256" key="1">
    <source>
        <dbReference type="SAM" id="Phobius"/>
    </source>
</evidence>
<organism evidence="2 3">
    <name type="scientific">Hyella patelloides LEGE 07179</name>
    <dbReference type="NCBI Taxonomy" id="945734"/>
    <lineage>
        <taxon>Bacteria</taxon>
        <taxon>Bacillati</taxon>
        <taxon>Cyanobacteriota</taxon>
        <taxon>Cyanophyceae</taxon>
        <taxon>Pleurocapsales</taxon>
        <taxon>Hyellaceae</taxon>
        <taxon>Hyella</taxon>
    </lineage>
</organism>
<accession>A0A563VPP7</accession>
<dbReference type="Proteomes" id="UP000320055">
    <property type="component" value="Unassembled WGS sequence"/>
</dbReference>
<keyword evidence="1" id="KW-0812">Transmembrane</keyword>
<gene>
    <name evidence="2" type="ORF">H1P_190056</name>
</gene>
<dbReference type="EMBL" id="CAACVJ010000101">
    <property type="protein sequence ID" value="VEP13257.1"/>
    <property type="molecule type" value="Genomic_DNA"/>
</dbReference>
<dbReference type="AlphaFoldDB" id="A0A563VPP7"/>
<protein>
    <submittedName>
        <fullName evidence="2">Uncharacterized protein</fullName>
    </submittedName>
</protein>
<feature type="transmembrane region" description="Helical" evidence="1">
    <location>
        <begin position="24"/>
        <end position="42"/>
    </location>
</feature>
<name>A0A563VPP7_9CYAN</name>
<reference evidence="2 3" key="1">
    <citation type="submission" date="2019-01" db="EMBL/GenBank/DDBJ databases">
        <authorList>
            <person name="Brito A."/>
        </authorList>
    </citation>
    <scope>NUCLEOTIDE SEQUENCE [LARGE SCALE GENOMIC DNA]</scope>
    <source>
        <strain evidence="2">1</strain>
    </source>
</reference>
<evidence type="ECO:0000313" key="2">
    <source>
        <dbReference type="EMBL" id="VEP13257.1"/>
    </source>
</evidence>
<evidence type="ECO:0000313" key="3">
    <source>
        <dbReference type="Proteomes" id="UP000320055"/>
    </source>
</evidence>
<proteinExistence type="predicted"/>